<evidence type="ECO:0000256" key="4">
    <source>
        <dbReference type="ARBA" id="ARBA00022728"/>
    </source>
</evidence>
<evidence type="ECO:0000256" key="3">
    <source>
        <dbReference type="ARBA" id="ARBA00022664"/>
    </source>
</evidence>
<dbReference type="HOGENOM" id="CLU_130474_4_0_1"/>
<organism evidence="10 11">
    <name type="scientific">Nosema bombycis (strain CQ1 / CVCC 102059)</name>
    <name type="common">Microsporidian parasite</name>
    <name type="synonym">Pebrine of silkworm</name>
    <dbReference type="NCBI Taxonomy" id="578461"/>
    <lineage>
        <taxon>Eukaryota</taxon>
        <taxon>Fungi</taxon>
        <taxon>Fungi incertae sedis</taxon>
        <taxon>Microsporidia</taxon>
        <taxon>Nosematidae</taxon>
        <taxon>Nosema</taxon>
    </lineage>
</organism>
<keyword evidence="3" id="KW-0507">mRNA processing</keyword>
<dbReference type="Pfam" id="PF01423">
    <property type="entry name" value="LSM"/>
    <property type="match status" value="1"/>
</dbReference>
<dbReference type="AlphaFoldDB" id="R0MFA7"/>
<dbReference type="GO" id="GO:0000932">
    <property type="term" value="C:P-body"/>
    <property type="evidence" value="ECO:0007669"/>
    <property type="project" value="TreeGrafter"/>
</dbReference>
<gene>
    <name evidence="10" type="primary">LSM2</name>
    <name evidence="10" type="ORF">NBO_362g0005</name>
</gene>
<keyword evidence="11" id="KW-1185">Reference proteome</keyword>
<keyword evidence="4" id="KW-0747">Spliceosome</keyword>
<dbReference type="STRING" id="578461.R0MFA7"/>
<comment type="similarity">
    <text evidence="2">Belongs to the snRNP Sm proteins family.</text>
</comment>
<dbReference type="VEuPathDB" id="MicrosporidiaDB:NBO_362g0005"/>
<dbReference type="InterPro" id="IPR001163">
    <property type="entry name" value="Sm_dom_euk/arc"/>
</dbReference>
<keyword evidence="6" id="KW-0508">mRNA splicing</keyword>
<reference evidence="10 11" key="1">
    <citation type="journal article" date="2013" name="BMC Genomics">
        <title>Comparative genomics of parasitic silkworm microsporidia reveal an association between genome expansion and host adaptation.</title>
        <authorList>
            <person name="Pan G."/>
            <person name="Xu J."/>
            <person name="Li T."/>
            <person name="Xia Q."/>
            <person name="Liu S.L."/>
            <person name="Zhang G."/>
            <person name="Li S."/>
            <person name="Li C."/>
            <person name="Liu H."/>
            <person name="Yang L."/>
            <person name="Liu T."/>
            <person name="Zhang X."/>
            <person name="Wu Z."/>
            <person name="Fan W."/>
            <person name="Dang X."/>
            <person name="Xiang H."/>
            <person name="Tao M."/>
            <person name="Li Y."/>
            <person name="Hu J."/>
            <person name="Li Z."/>
            <person name="Lin L."/>
            <person name="Luo J."/>
            <person name="Geng L."/>
            <person name="Wang L."/>
            <person name="Long M."/>
            <person name="Wan Y."/>
            <person name="He N."/>
            <person name="Zhang Z."/>
            <person name="Lu C."/>
            <person name="Keeling P.J."/>
            <person name="Wang J."/>
            <person name="Xiang Z."/>
            <person name="Zhou Z."/>
        </authorList>
    </citation>
    <scope>NUCLEOTIDE SEQUENCE [LARGE SCALE GENOMIC DNA]</scope>
    <source>
        <strain evidence="11">CQ1 / CVCC 102059</strain>
    </source>
</reference>
<feature type="domain" description="Sm" evidence="9">
    <location>
        <begin position="5"/>
        <end position="70"/>
    </location>
</feature>
<dbReference type="GO" id="GO:0071013">
    <property type="term" value="C:catalytic step 2 spliceosome"/>
    <property type="evidence" value="ECO:0007669"/>
    <property type="project" value="TreeGrafter"/>
</dbReference>
<dbReference type="PANTHER" id="PTHR13829">
    <property type="entry name" value="SNRNP CORE PROTEIN FAMILY MEMBER"/>
    <property type="match status" value="1"/>
</dbReference>
<accession>R0MFA7</accession>
<evidence type="ECO:0000256" key="2">
    <source>
        <dbReference type="ARBA" id="ARBA00006850"/>
    </source>
</evidence>
<dbReference type="Proteomes" id="UP000016927">
    <property type="component" value="Unassembled WGS sequence"/>
</dbReference>
<dbReference type="InterPro" id="IPR010920">
    <property type="entry name" value="LSM_dom_sf"/>
</dbReference>
<dbReference type="GO" id="GO:0071011">
    <property type="term" value="C:precatalytic spliceosome"/>
    <property type="evidence" value="ECO:0007669"/>
    <property type="project" value="TreeGrafter"/>
</dbReference>
<dbReference type="OrthoDB" id="10256176at2759"/>
<evidence type="ECO:0000256" key="7">
    <source>
        <dbReference type="ARBA" id="ARBA00023242"/>
    </source>
</evidence>
<name>R0MFA7_NOSB1</name>
<evidence type="ECO:0000256" key="8">
    <source>
        <dbReference type="ARBA" id="ARBA00023274"/>
    </source>
</evidence>
<protein>
    <submittedName>
        <fullName evidence="10">U6 snRNA-associated Sm-like protein LSm2</fullName>
    </submittedName>
</protein>
<evidence type="ECO:0000313" key="10">
    <source>
        <dbReference type="EMBL" id="EOB12820.1"/>
    </source>
</evidence>
<dbReference type="EMBL" id="KB909270">
    <property type="protein sequence ID" value="EOB12820.1"/>
    <property type="molecule type" value="Genomic_DNA"/>
</dbReference>
<dbReference type="GO" id="GO:0003723">
    <property type="term" value="F:RNA binding"/>
    <property type="evidence" value="ECO:0007669"/>
    <property type="project" value="UniProtKB-KW"/>
</dbReference>
<dbReference type="GO" id="GO:0046540">
    <property type="term" value="C:U4/U6 x U5 tri-snRNP complex"/>
    <property type="evidence" value="ECO:0007669"/>
    <property type="project" value="TreeGrafter"/>
</dbReference>
<evidence type="ECO:0000259" key="9">
    <source>
        <dbReference type="SMART" id="SM00651"/>
    </source>
</evidence>
<dbReference type="GO" id="GO:1990726">
    <property type="term" value="C:Lsm1-7-Pat1 complex"/>
    <property type="evidence" value="ECO:0007669"/>
    <property type="project" value="TreeGrafter"/>
</dbReference>
<dbReference type="PANTHER" id="PTHR13829:SF2">
    <property type="entry name" value="U6 SNRNA-ASSOCIATED SM-LIKE PROTEIN LSM2"/>
    <property type="match status" value="1"/>
</dbReference>
<keyword evidence="5" id="KW-0694">RNA-binding</keyword>
<dbReference type="SUPFAM" id="SSF50182">
    <property type="entry name" value="Sm-like ribonucleoproteins"/>
    <property type="match status" value="1"/>
</dbReference>
<dbReference type="GO" id="GO:0000398">
    <property type="term" value="P:mRNA splicing, via spliceosome"/>
    <property type="evidence" value="ECO:0007669"/>
    <property type="project" value="TreeGrafter"/>
</dbReference>
<dbReference type="InterPro" id="IPR016654">
    <property type="entry name" value="U6_snRNA_Lsm2"/>
</dbReference>
<evidence type="ECO:0000256" key="5">
    <source>
        <dbReference type="ARBA" id="ARBA00022884"/>
    </source>
</evidence>
<keyword evidence="7" id="KW-0539">Nucleus</keyword>
<dbReference type="OMA" id="DNISCTD"/>
<proteinExistence type="inferred from homology"/>
<evidence type="ECO:0000313" key="11">
    <source>
        <dbReference type="Proteomes" id="UP000016927"/>
    </source>
</evidence>
<dbReference type="GO" id="GO:0005688">
    <property type="term" value="C:U6 snRNP"/>
    <property type="evidence" value="ECO:0007669"/>
    <property type="project" value="TreeGrafter"/>
</dbReference>
<evidence type="ECO:0000256" key="1">
    <source>
        <dbReference type="ARBA" id="ARBA00004123"/>
    </source>
</evidence>
<evidence type="ECO:0000256" key="6">
    <source>
        <dbReference type="ARBA" id="ARBA00023187"/>
    </source>
</evidence>
<dbReference type="Gene3D" id="2.30.30.100">
    <property type="match status" value="1"/>
</dbReference>
<dbReference type="SMART" id="SM00651">
    <property type="entry name" value="Sm"/>
    <property type="match status" value="1"/>
</dbReference>
<keyword evidence="8" id="KW-0687">Ribonucleoprotein</keyword>
<sequence length="88" mass="10341">MLFYEYFLKKLNQKITVVLKNNLRISGDLVNVDPYINLKIKNIQLHSDCIGLNDMEICSIRGYSIRYVVLEKDDLLKKLNEGTRLCLY</sequence>
<comment type="subcellular location">
    <subcellularLocation>
        <location evidence="1">Nucleus</location>
    </subcellularLocation>
</comment>